<dbReference type="PANTHER" id="PTHR30520:SF8">
    <property type="entry name" value="NITRITE TRANSPORTER NIRC"/>
    <property type="match status" value="1"/>
</dbReference>
<dbReference type="OrthoDB" id="9786493at2"/>
<feature type="transmembrane region" description="Helical" evidence="5">
    <location>
        <begin position="150"/>
        <end position="175"/>
    </location>
</feature>
<evidence type="ECO:0000256" key="5">
    <source>
        <dbReference type="SAM" id="Phobius"/>
    </source>
</evidence>
<dbReference type="PANTHER" id="PTHR30520">
    <property type="entry name" value="FORMATE TRANSPORTER-RELATED"/>
    <property type="match status" value="1"/>
</dbReference>
<dbReference type="PATRIC" id="fig|1072256.5.peg.347"/>
<dbReference type="Pfam" id="PF01226">
    <property type="entry name" value="Form_Nir_trans"/>
    <property type="match status" value="1"/>
</dbReference>
<evidence type="ECO:0000313" key="6">
    <source>
        <dbReference type="EMBL" id="AKK10374.1"/>
    </source>
</evidence>
<evidence type="ECO:0000256" key="2">
    <source>
        <dbReference type="ARBA" id="ARBA00022692"/>
    </source>
</evidence>
<feature type="transmembrane region" description="Helical" evidence="5">
    <location>
        <begin position="105"/>
        <end position="130"/>
    </location>
</feature>
<dbReference type="EMBL" id="CP011546">
    <property type="protein sequence ID" value="AKK10374.1"/>
    <property type="molecule type" value="Genomic_DNA"/>
</dbReference>
<dbReference type="RefSeq" id="WP_047258979.1">
    <property type="nucleotide sequence ID" value="NZ_CP011546.1"/>
</dbReference>
<feature type="transmembrane region" description="Helical" evidence="5">
    <location>
        <begin position="182"/>
        <end position="202"/>
    </location>
</feature>
<sequence length="266" mass="28069">MALNDIAHGAVNKKTTLMNTDLPRFGVRAILAGVYLTLATGFAAVGGGAVEALAPGLGGIIFSFLFGFGLFVIVILNADLATGNMMFGCYGATTKQISWPMALKFALVTTLFNLVGAIIVALLLAVSAKYQHMDNTHFLMGLVEGKLAKSWWGAMIEGIGANFVVNMAIIGALYAKDFASKFTVIVPTLAIFVGLSLEHVIANFSLMSIATAVELIDGGAAFDGAVPVAAIAWNWLWVWIGNFIGGGVLIGSVYAWLNKGPEVYRD</sequence>
<gene>
    <name evidence="6" type="ORF">CUTER_01790</name>
</gene>
<name>A0A0G3HAL0_9CORY</name>
<feature type="transmembrane region" description="Helical" evidence="5">
    <location>
        <begin position="236"/>
        <end position="257"/>
    </location>
</feature>
<dbReference type="KEGG" id="cut:CUTER_01790"/>
<protein>
    <submittedName>
        <fullName evidence="6">Formate/nitrite transporter family protein</fullName>
    </submittedName>
</protein>
<dbReference type="AlphaFoldDB" id="A0A0G3HAL0"/>
<dbReference type="InterPro" id="IPR023271">
    <property type="entry name" value="Aquaporin-like"/>
</dbReference>
<keyword evidence="2 5" id="KW-0812">Transmembrane</keyword>
<evidence type="ECO:0000256" key="1">
    <source>
        <dbReference type="ARBA" id="ARBA00004141"/>
    </source>
</evidence>
<dbReference type="Gene3D" id="1.20.1080.10">
    <property type="entry name" value="Glycerol uptake facilitator protein"/>
    <property type="match status" value="1"/>
</dbReference>
<dbReference type="InterPro" id="IPR000292">
    <property type="entry name" value="For/NO2_transpt"/>
</dbReference>
<accession>A0A0G3HAL0</accession>
<reference evidence="6 7" key="1">
    <citation type="journal article" date="2015" name="Genome Announc.">
        <title>Virulence Factor Genes Detected in the Complete Genome Sequence of Corynebacterium uterequi DSM 45634, Isolated from the Uterus of a Maiden Mare.</title>
        <authorList>
            <person name="Ruckert C."/>
            <person name="Kriete M."/>
            <person name="Jaenicke S."/>
            <person name="Winkler A."/>
            <person name="Tauch A."/>
        </authorList>
    </citation>
    <scope>NUCLEOTIDE SEQUENCE [LARGE SCALE GENOMIC DNA]</scope>
    <source>
        <strain evidence="6 7">DSM 45634</strain>
    </source>
</reference>
<organism evidence="6 7">
    <name type="scientific">Corynebacterium uterequi</name>
    <dbReference type="NCBI Taxonomy" id="1072256"/>
    <lineage>
        <taxon>Bacteria</taxon>
        <taxon>Bacillati</taxon>
        <taxon>Actinomycetota</taxon>
        <taxon>Actinomycetes</taxon>
        <taxon>Mycobacteriales</taxon>
        <taxon>Corynebacteriaceae</taxon>
        <taxon>Corynebacterium</taxon>
    </lineage>
</organism>
<comment type="subcellular location">
    <subcellularLocation>
        <location evidence="1">Membrane</location>
        <topology evidence="1">Multi-pass membrane protein</topology>
    </subcellularLocation>
</comment>
<proteinExistence type="predicted"/>
<feature type="transmembrane region" description="Helical" evidence="5">
    <location>
        <begin position="25"/>
        <end position="46"/>
    </location>
</feature>
<evidence type="ECO:0000256" key="3">
    <source>
        <dbReference type="ARBA" id="ARBA00022989"/>
    </source>
</evidence>
<feature type="transmembrane region" description="Helical" evidence="5">
    <location>
        <begin position="52"/>
        <end position="76"/>
    </location>
</feature>
<keyword evidence="7" id="KW-1185">Reference proteome</keyword>
<keyword evidence="3 5" id="KW-1133">Transmembrane helix</keyword>
<dbReference type="Proteomes" id="UP000035548">
    <property type="component" value="Chromosome"/>
</dbReference>
<dbReference type="STRING" id="1072256.CUTER_01790"/>
<dbReference type="GO" id="GO:0015499">
    <property type="term" value="F:formate transmembrane transporter activity"/>
    <property type="evidence" value="ECO:0007669"/>
    <property type="project" value="TreeGrafter"/>
</dbReference>
<dbReference type="GO" id="GO:0005886">
    <property type="term" value="C:plasma membrane"/>
    <property type="evidence" value="ECO:0007669"/>
    <property type="project" value="TreeGrafter"/>
</dbReference>
<evidence type="ECO:0000256" key="4">
    <source>
        <dbReference type="ARBA" id="ARBA00023136"/>
    </source>
</evidence>
<evidence type="ECO:0000313" key="7">
    <source>
        <dbReference type="Proteomes" id="UP000035548"/>
    </source>
</evidence>
<keyword evidence="4 5" id="KW-0472">Membrane</keyword>
<reference evidence="7" key="2">
    <citation type="submission" date="2015-05" db="EMBL/GenBank/DDBJ databases">
        <title>Complete genome sequence of Corynebacterium uterequi DSM 45634, isolated from the uterus of a maiden mare.</title>
        <authorList>
            <person name="Ruckert C."/>
            <person name="Albersmeier A."/>
            <person name="Winkler A."/>
            <person name="Tauch A."/>
        </authorList>
    </citation>
    <scope>NUCLEOTIDE SEQUENCE [LARGE SCALE GENOMIC DNA]</scope>
    <source>
        <strain evidence="7">DSM 45634</strain>
    </source>
</reference>